<protein>
    <submittedName>
        <fullName evidence="1">Structural maintenance of chromosomes protein 5</fullName>
    </submittedName>
</protein>
<name>A0ACC1M316_9FUNG</name>
<sequence length="233" mass="26196">MAAAAGVSAAVIAQHAERKRRLAEMVAQLQSLDAELLRVRRRKRGVRDMWEQPLADVVARIAERFRAMFDHIGCLGEVRLKKAGDGVVSIAADGDSSTPAVEDDEDYDNWGIEIRVAFRKNEALQALDNHRQSGGERAVSTILYLQALQSLVAAPFRVVDEINQGMDERNERLVHSLIVDSACQQGSSQYFLITPKLLPDLEYHDLMKVLCIFNGEWQPESFNFGQYINNARR</sequence>
<evidence type="ECO:0000313" key="1">
    <source>
        <dbReference type="EMBL" id="KAJ2892624.1"/>
    </source>
</evidence>
<gene>
    <name evidence="1" type="primary">SMC5_1</name>
    <name evidence="1" type="ORF">IWW38_003152</name>
</gene>
<dbReference type="Proteomes" id="UP001139981">
    <property type="component" value="Unassembled WGS sequence"/>
</dbReference>
<keyword evidence="2" id="KW-1185">Reference proteome</keyword>
<comment type="caution">
    <text evidence="1">The sequence shown here is derived from an EMBL/GenBank/DDBJ whole genome shotgun (WGS) entry which is preliminary data.</text>
</comment>
<organism evidence="1 2">
    <name type="scientific">Coemansia aciculifera</name>
    <dbReference type="NCBI Taxonomy" id="417176"/>
    <lineage>
        <taxon>Eukaryota</taxon>
        <taxon>Fungi</taxon>
        <taxon>Fungi incertae sedis</taxon>
        <taxon>Zoopagomycota</taxon>
        <taxon>Kickxellomycotina</taxon>
        <taxon>Kickxellomycetes</taxon>
        <taxon>Kickxellales</taxon>
        <taxon>Kickxellaceae</taxon>
        <taxon>Coemansia</taxon>
    </lineage>
</organism>
<proteinExistence type="predicted"/>
<accession>A0ACC1M316</accession>
<reference evidence="1" key="1">
    <citation type="submission" date="2022-07" db="EMBL/GenBank/DDBJ databases">
        <title>Phylogenomic reconstructions and comparative analyses of Kickxellomycotina fungi.</title>
        <authorList>
            <person name="Reynolds N.K."/>
            <person name="Stajich J.E."/>
            <person name="Barry K."/>
            <person name="Grigoriev I.V."/>
            <person name="Crous P."/>
            <person name="Smith M.E."/>
        </authorList>
    </citation>
    <scope>NUCLEOTIDE SEQUENCE</scope>
    <source>
        <strain evidence="1">CBS 190363</strain>
    </source>
</reference>
<dbReference type="EMBL" id="JANBVB010000694">
    <property type="protein sequence ID" value="KAJ2892624.1"/>
    <property type="molecule type" value="Genomic_DNA"/>
</dbReference>
<evidence type="ECO:0000313" key="2">
    <source>
        <dbReference type="Proteomes" id="UP001139981"/>
    </source>
</evidence>